<accession>A0AAU7CUW4</accession>
<reference evidence="4" key="1">
    <citation type="submission" date="2023-03" db="EMBL/GenBank/DDBJ databases">
        <title>Edaphobacter sp.</title>
        <authorList>
            <person name="Huber K.J."/>
            <person name="Papendorf J."/>
            <person name="Pilke C."/>
            <person name="Bunk B."/>
            <person name="Sproeer C."/>
            <person name="Pester M."/>
        </authorList>
    </citation>
    <scope>NUCLEOTIDE SEQUENCE</scope>
    <source>
        <strain evidence="3">DSM 109919</strain>
        <strain evidence="4">DSM 109920</strain>
    </source>
</reference>
<feature type="transmembrane region" description="Helical" evidence="1">
    <location>
        <begin position="46"/>
        <end position="65"/>
    </location>
</feature>
<name>A0AAU7D2Y9_9BACT</name>
<protein>
    <submittedName>
        <fullName evidence="4">Copper resistance protein CopC</fullName>
    </submittedName>
</protein>
<evidence type="ECO:0000313" key="3">
    <source>
        <dbReference type="EMBL" id="XBH08891.1"/>
    </source>
</evidence>
<accession>A0AAU7D2Y9</accession>
<dbReference type="KEGG" id="epl:P4G45_10335"/>
<sequence length="69" mass="7173">MKRTVLAASLLFALLSAAPALAQGCTQCRDNTAATPPATRTAYRHAIILMAGAGCGLFIATLVLLKRQS</sequence>
<keyword evidence="2" id="KW-0732">Signal</keyword>
<evidence type="ECO:0000313" key="4">
    <source>
        <dbReference type="EMBL" id="XBH12113.1"/>
    </source>
</evidence>
<evidence type="ECO:0000256" key="1">
    <source>
        <dbReference type="SAM" id="Phobius"/>
    </source>
</evidence>
<feature type="signal peptide" evidence="2">
    <location>
        <begin position="1"/>
        <end position="22"/>
    </location>
</feature>
<evidence type="ECO:0000256" key="2">
    <source>
        <dbReference type="SAM" id="SignalP"/>
    </source>
</evidence>
<dbReference type="EMBL" id="CP121194">
    <property type="protein sequence ID" value="XBH08891.1"/>
    <property type="molecule type" value="Genomic_DNA"/>
</dbReference>
<keyword evidence="1" id="KW-0472">Membrane</keyword>
<dbReference type="RefSeq" id="WP_348266401.1">
    <property type="nucleotide sequence ID" value="NZ_CP121194.1"/>
</dbReference>
<dbReference type="AlphaFoldDB" id="A0AAU7D2Y9"/>
<keyword evidence="1" id="KW-0812">Transmembrane</keyword>
<proteinExistence type="predicted"/>
<keyword evidence="1" id="KW-1133">Transmembrane helix</keyword>
<dbReference type="PROSITE" id="PS51257">
    <property type="entry name" value="PROKAR_LIPOPROTEIN"/>
    <property type="match status" value="1"/>
</dbReference>
<feature type="chain" id="PRO_5043288697" evidence="2">
    <location>
        <begin position="23"/>
        <end position="69"/>
    </location>
</feature>
<gene>
    <name evidence="3" type="ORF">P4G45_10335</name>
    <name evidence="4" type="ORF">P8936_10365</name>
</gene>
<organism evidence="4">
    <name type="scientific">Edaphobacter paludis</name>
    <dbReference type="NCBI Taxonomy" id="3035702"/>
    <lineage>
        <taxon>Bacteria</taxon>
        <taxon>Pseudomonadati</taxon>
        <taxon>Acidobacteriota</taxon>
        <taxon>Terriglobia</taxon>
        <taxon>Terriglobales</taxon>
        <taxon>Acidobacteriaceae</taxon>
        <taxon>Edaphobacter</taxon>
    </lineage>
</organism>
<dbReference type="EMBL" id="CP121195">
    <property type="protein sequence ID" value="XBH12113.1"/>
    <property type="molecule type" value="Genomic_DNA"/>
</dbReference>